<dbReference type="InterPro" id="IPR003777">
    <property type="entry name" value="XdhC_CoxI"/>
</dbReference>
<proteinExistence type="predicted"/>
<sequence length="285" mass="30164">MAEREIWPALQHELAAGRAGALLVVSEHRGSSPGRQGMLMAVSRHGPLAGTIGGGQAETTLVAAAQAALQAENLQPWRQTLIHHTTDSNASGMICGGQQTVVVGFWQPGQALPATGEPWSIIGDGWAYHHTPPRKFTACLIGGGHVSLALSRLLDRLDFRVQVFEERPGIATFVANTAAHEKHHTPYGSLADQVPEGDRVFVAIMTHSHERDAVALRALVGRPFGYLGLLGSRHKLKSLLAGEAQPDFLRAPMGLPIGSHTAEEIAVSIAAEMVAVRHAVAGNGG</sequence>
<gene>
    <name evidence="3" type="ORF">HXL68_04640</name>
</gene>
<dbReference type="Pfam" id="PF02625">
    <property type="entry name" value="XdhC_CoxI"/>
    <property type="match status" value="1"/>
</dbReference>
<dbReference type="EMBL" id="JABZMI010000056">
    <property type="protein sequence ID" value="MBF1164313.1"/>
    <property type="molecule type" value="Genomic_DNA"/>
</dbReference>
<feature type="domain" description="XdhC- CoxI" evidence="1">
    <location>
        <begin position="14"/>
        <end position="72"/>
    </location>
</feature>
<dbReference type="InterPro" id="IPR052698">
    <property type="entry name" value="MoCofactor_Util/Proc"/>
</dbReference>
<dbReference type="Proteomes" id="UP000718593">
    <property type="component" value="Unassembled WGS sequence"/>
</dbReference>
<evidence type="ECO:0000313" key="4">
    <source>
        <dbReference type="Proteomes" id="UP000718593"/>
    </source>
</evidence>
<comment type="caution">
    <text evidence="3">The sequence shown here is derived from an EMBL/GenBank/DDBJ whole genome shotgun (WGS) entry which is preliminary data.</text>
</comment>
<evidence type="ECO:0000259" key="1">
    <source>
        <dbReference type="Pfam" id="PF02625"/>
    </source>
</evidence>
<dbReference type="InterPro" id="IPR027051">
    <property type="entry name" value="XdhC_Rossmann_dom"/>
</dbReference>
<accession>A0A930G119</accession>
<organism evidence="3 4">
    <name type="scientific">Dechloromonas agitata</name>
    <dbReference type="NCBI Taxonomy" id="73030"/>
    <lineage>
        <taxon>Bacteria</taxon>
        <taxon>Pseudomonadati</taxon>
        <taxon>Pseudomonadota</taxon>
        <taxon>Betaproteobacteria</taxon>
        <taxon>Rhodocyclales</taxon>
        <taxon>Azonexaceae</taxon>
        <taxon>Dechloromonas</taxon>
    </lineage>
</organism>
<dbReference type="Gene3D" id="3.40.50.720">
    <property type="entry name" value="NAD(P)-binding Rossmann-like Domain"/>
    <property type="match status" value="1"/>
</dbReference>
<feature type="domain" description="XdhC Rossmann" evidence="2">
    <location>
        <begin position="140"/>
        <end position="273"/>
    </location>
</feature>
<evidence type="ECO:0000259" key="2">
    <source>
        <dbReference type="Pfam" id="PF13478"/>
    </source>
</evidence>
<dbReference type="PANTHER" id="PTHR30388:SF6">
    <property type="entry name" value="XANTHINE DEHYDROGENASE SUBUNIT A-RELATED"/>
    <property type="match status" value="1"/>
</dbReference>
<dbReference type="Pfam" id="PF13478">
    <property type="entry name" value="XdhC_C"/>
    <property type="match status" value="1"/>
</dbReference>
<dbReference type="AlphaFoldDB" id="A0A930G119"/>
<name>A0A930G119_9RHOO</name>
<protein>
    <submittedName>
        <fullName evidence="3">XdhC family protein</fullName>
    </submittedName>
</protein>
<evidence type="ECO:0000313" key="3">
    <source>
        <dbReference type="EMBL" id="MBF1164313.1"/>
    </source>
</evidence>
<dbReference type="PANTHER" id="PTHR30388">
    <property type="entry name" value="ALDEHYDE OXIDOREDUCTASE MOLYBDENUM COFACTOR ASSEMBLY PROTEIN"/>
    <property type="match status" value="1"/>
</dbReference>
<reference evidence="3" key="1">
    <citation type="submission" date="2020-04" db="EMBL/GenBank/DDBJ databases">
        <title>Deep metagenomics examines the oral microbiome during advanced dental caries in children, revealing novel taxa and co-occurrences with host molecules.</title>
        <authorList>
            <person name="Baker J.L."/>
            <person name="Morton J.T."/>
            <person name="Dinis M."/>
            <person name="Alvarez R."/>
            <person name="Tran N.C."/>
            <person name="Knight R."/>
            <person name="Edlund A."/>
        </authorList>
    </citation>
    <scope>NUCLEOTIDE SEQUENCE</scope>
    <source>
        <strain evidence="3">JCVI_32_bin.24</strain>
    </source>
</reference>